<reference evidence="1" key="1">
    <citation type="submission" date="2023-08" db="EMBL/GenBank/DDBJ databases">
        <title>Emergence of clinically-relevant ST2 carbapenem-resistant Acinetobacter baumannii strains in hospital sewages in Zhejiang, East of China.</title>
        <authorList>
            <person name="Kaichao C."/>
            <person name="Zhang R."/>
        </authorList>
    </citation>
    <scope>NUCLEOTIDE SEQUENCE</scope>
    <source>
        <strain evidence="1">M-SY-60</strain>
    </source>
</reference>
<dbReference type="RefSeq" id="WP_308957456.1">
    <property type="nucleotide sequence ID" value="NZ_JAVICY010000054.1"/>
</dbReference>
<dbReference type="PANTHER" id="PTHR39166">
    <property type="entry name" value="BLL1166 PROTEIN"/>
    <property type="match status" value="1"/>
</dbReference>
<proteinExistence type="predicted"/>
<evidence type="ECO:0000313" key="2">
    <source>
        <dbReference type="Proteomes" id="UP001243195"/>
    </source>
</evidence>
<dbReference type="PANTHER" id="PTHR39166:SF1">
    <property type="entry name" value="BLL1166 PROTEIN"/>
    <property type="match status" value="1"/>
</dbReference>
<organism evidence="1 2">
    <name type="scientific">Acinetobacter gerneri</name>
    <dbReference type="NCBI Taxonomy" id="202952"/>
    <lineage>
        <taxon>Bacteria</taxon>
        <taxon>Pseudomonadati</taxon>
        <taxon>Pseudomonadota</taxon>
        <taxon>Gammaproteobacteria</taxon>
        <taxon>Moraxellales</taxon>
        <taxon>Moraxellaceae</taxon>
        <taxon>Acinetobacter</taxon>
    </lineage>
</organism>
<dbReference type="EMBL" id="JAVIDA010000052">
    <property type="protein sequence ID" value="MDQ9073619.1"/>
    <property type="molecule type" value="Genomic_DNA"/>
</dbReference>
<dbReference type="Proteomes" id="UP001243195">
    <property type="component" value="Unassembled WGS sequence"/>
</dbReference>
<dbReference type="InterPro" id="IPR009267">
    <property type="entry name" value="NTP_transf_6"/>
</dbReference>
<evidence type="ECO:0000313" key="1">
    <source>
        <dbReference type="EMBL" id="MDQ9073619.1"/>
    </source>
</evidence>
<dbReference type="Pfam" id="PF06042">
    <property type="entry name" value="NTP_transf_6"/>
    <property type="match status" value="1"/>
</dbReference>
<protein>
    <submittedName>
        <fullName evidence="1">Nucleotidyltransferase family protein</fullName>
    </submittedName>
</protein>
<gene>
    <name evidence="1" type="ORF">RFH51_19465</name>
</gene>
<comment type="caution">
    <text evidence="1">The sequence shown here is derived from an EMBL/GenBank/DDBJ whole genome shotgun (WGS) entry which is preliminary data.</text>
</comment>
<dbReference type="AlphaFoldDB" id="A0AAW8JM50"/>
<name>A0AAW8JM50_9GAMM</name>
<sequence length="171" mass="20290">MQRLEYLHTLDDNVYLAAGVIRNTIWKLLHDQRCEIDGKEIDIVFYDKSENNHEKSNFLKEKLAEKYPENEWDVINQAFVHTWYKTLEGKSIAPLTSLEHALSFWPETATAIAVRIDQNDHLEIVAPFGFEDLFQLKLRWNKNLVSHTAFMQRITKKRFLQRFPKLTLIDE</sequence>
<accession>A0AAW8JM50</accession>